<dbReference type="AlphaFoldDB" id="K5WQ29"/>
<organism evidence="1 2">
    <name type="scientific">Phanerochaete carnosa (strain HHB-10118-sp)</name>
    <name type="common">White-rot fungus</name>
    <name type="synonym">Peniophora carnosa</name>
    <dbReference type="NCBI Taxonomy" id="650164"/>
    <lineage>
        <taxon>Eukaryota</taxon>
        <taxon>Fungi</taxon>
        <taxon>Dikarya</taxon>
        <taxon>Basidiomycota</taxon>
        <taxon>Agaricomycotina</taxon>
        <taxon>Agaricomycetes</taxon>
        <taxon>Polyporales</taxon>
        <taxon>Phanerochaetaceae</taxon>
        <taxon>Phanerochaete</taxon>
    </lineage>
</organism>
<dbReference type="GeneID" id="18912297"/>
<dbReference type="InParanoid" id="K5WQ29"/>
<dbReference type="EMBL" id="JH930468">
    <property type="protein sequence ID" value="EKM61585.1"/>
    <property type="molecule type" value="Genomic_DNA"/>
</dbReference>
<dbReference type="RefSeq" id="XP_007390992.1">
    <property type="nucleotide sequence ID" value="XM_007390930.1"/>
</dbReference>
<dbReference type="Proteomes" id="UP000008370">
    <property type="component" value="Unassembled WGS sequence"/>
</dbReference>
<gene>
    <name evidence="1" type="ORF">PHACADRAFT_204752</name>
</gene>
<dbReference type="HOGENOM" id="CLU_842270_0_0_1"/>
<protein>
    <submittedName>
        <fullName evidence="1">Uncharacterized protein</fullName>
    </submittedName>
</protein>
<evidence type="ECO:0000313" key="2">
    <source>
        <dbReference type="Proteomes" id="UP000008370"/>
    </source>
</evidence>
<keyword evidence="2" id="KW-1185">Reference proteome</keyword>
<reference evidence="1 2" key="1">
    <citation type="journal article" date="2012" name="BMC Genomics">
        <title>Comparative genomics of the white-rot fungi, Phanerochaete carnosa and P. chrysosporium, to elucidate the genetic basis of the distinct wood types they colonize.</title>
        <authorList>
            <person name="Suzuki H."/>
            <person name="MacDonald J."/>
            <person name="Syed K."/>
            <person name="Salamov A."/>
            <person name="Hori C."/>
            <person name="Aerts A."/>
            <person name="Henrissat B."/>
            <person name="Wiebenga A."/>
            <person name="vanKuyk P.A."/>
            <person name="Barry K."/>
            <person name="Lindquist E."/>
            <person name="LaButti K."/>
            <person name="Lapidus A."/>
            <person name="Lucas S."/>
            <person name="Coutinho P."/>
            <person name="Gong Y."/>
            <person name="Samejima M."/>
            <person name="Mahadevan R."/>
            <person name="Abou-Zaid M."/>
            <person name="de Vries R.P."/>
            <person name="Igarashi K."/>
            <person name="Yadav J.S."/>
            <person name="Grigoriev I.V."/>
            <person name="Master E.R."/>
        </authorList>
    </citation>
    <scope>NUCLEOTIDE SEQUENCE [LARGE SCALE GENOMIC DNA]</scope>
    <source>
        <strain evidence="1 2">HHB-10118-sp</strain>
    </source>
</reference>
<dbReference type="OrthoDB" id="3248548at2759"/>
<evidence type="ECO:0000313" key="1">
    <source>
        <dbReference type="EMBL" id="EKM61585.1"/>
    </source>
</evidence>
<accession>K5WQ29</accession>
<dbReference type="KEGG" id="pco:PHACADRAFT_204752"/>
<sequence length="330" mass="37542">MAYHVAFPGESFSLLNEDNNLSEFQDKDKEVITDVPTQLQPYPGTSDRQLKRAGWDDFSGKYGLPKAFLLKLFPQHSLLTCYLPPSFHVPIFEALWRAADVYLDRACQRRTAPRVHVLALYLSLLIAPFRGRIIDQPKEPLPETDDTTGQDVKHQVFALGSALFIVIEVELLALNEEENVADLFMEMLSAATINQERKLHARVHGLITDQSRFTFYSYDPLQERFFFDENFFTGGPRERHLTLMIPVSNKIFSVLLAIYIGALKDLVAERRMAVEDGVREALAFAREAQTILTSRADDLAALEMRGAQGLEITEKRFVLHCRLSVLKQPV</sequence>
<name>K5WQ29_PHACS</name>
<proteinExistence type="predicted"/>